<accession>A0A8H5WZH8</accession>
<evidence type="ECO:0000313" key="3">
    <source>
        <dbReference type="Proteomes" id="UP000562682"/>
    </source>
</evidence>
<reference evidence="2 3" key="1">
    <citation type="submission" date="2020-05" db="EMBL/GenBank/DDBJ databases">
        <title>Identification and distribution of gene clusters putatively required for synthesis of sphingolipid metabolism inhibitors in phylogenetically diverse species of the filamentous fungus Fusarium.</title>
        <authorList>
            <person name="Kim H.-S."/>
            <person name="Busman M."/>
            <person name="Brown D.W."/>
            <person name="Divon H."/>
            <person name="Uhlig S."/>
            <person name="Proctor R.H."/>
        </authorList>
    </citation>
    <scope>NUCLEOTIDE SEQUENCE [LARGE SCALE GENOMIC DNA]</scope>
    <source>
        <strain evidence="2 3">NRRL 25311</strain>
    </source>
</reference>
<keyword evidence="3" id="KW-1185">Reference proteome</keyword>
<evidence type="ECO:0000256" key="1">
    <source>
        <dbReference type="SAM" id="MobiDB-lite"/>
    </source>
</evidence>
<feature type="compositionally biased region" description="Low complexity" evidence="1">
    <location>
        <begin position="115"/>
        <end position="126"/>
    </location>
</feature>
<dbReference type="EMBL" id="JAAOAK010000290">
    <property type="protein sequence ID" value="KAF5676730.1"/>
    <property type="molecule type" value="Genomic_DNA"/>
</dbReference>
<dbReference type="Proteomes" id="UP000562682">
    <property type="component" value="Unassembled WGS sequence"/>
</dbReference>
<comment type="caution">
    <text evidence="2">The sequence shown here is derived from an EMBL/GenBank/DDBJ whole genome shotgun (WGS) entry which is preliminary data.</text>
</comment>
<proteinExistence type="predicted"/>
<gene>
    <name evidence="2" type="ORF">FDENT_9428</name>
</gene>
<sequence length="196" mass="21871">MPRLRDPSRCTIGLARQGFRRSRQLGDMPRITGNVSIRTRSPLTTIKKLVIRLQIALPDLWLPGGGLHDAAFAYSEHMLTKNKASPAAFRLFKLRIGKSGGPGTSAPGHIHEAETSQTASQRAQQQLQDPTAQLTDDVLDLLLRYITLTSRTPDAKVLDPLYIQVDKSQESCRTPVCYTRIFESSETIFTPLHYQS</sequence>
<organism evidence="2 3">
    <name type="scientific">Fusarium denticulatum</name>
    <dbReference type="NCBI Taxonomy" id="48507"/>
    <lineage>
        <taxon>Eukaryota</taxon>
        <taxon>Fungi</taxon>
        <taxon>Dikarya</taxon>
        <taxon>Ascomycota</taxon>
        <taxon>Pezizomycotina</taxon>
        <taxon>Sordariomycetes</taxon>
        <taxon>Hypocreomycetidae</taxon>
        <taxon>Hypocreales</taxon>
        <taxon>Nectriaceae</taxon>
        <taxon>Fusarium</taxon>
        <taxon>Fusarium fujikuroi species complex</taxon>
    </lineage>
</organism>
<evidence type="ECO:0000313" key="2">
    <source>
        <dbReference type="EMBL" id="KAF5676730.1"/>
    </source>
</evidence>
<feature type="region of interest" description="Disordered" evidence="1">
    <location>
        <begin position="101"/>
        <end position="126"/>
    </location>
</feature>
<protein>
    <submittedName>
        <fullName evidence="2">Uncharacterized protein</fullName>
    </submittedName>
</protein>
<name>A0A8H5WZH8_9HYPO</name>
<dbReference type="AlphaFoldDB" id="A0A8H5WZH8"/>